<dbReference type="Proteomes" id="UP000078240">
    <property type="component" value="Unassembled WGS sequence"/>
</dbReference>
<keyword evidence="1" id="KW-0812">Transmembrane</keyword>
<dbReference type="PANTHER" id="PTHR36459:SF1">
    <property type="entry name" value="FATTY ACID DESATURASE DOMAIN-CONTAINING PROTEIN-RELATED"/>
    <property type="match status" value="1"/>
</dbReference>
<evidence type="ECO:0000313" key="3">
    <source>
        <dbReference type="Proteomes" id="UP000078240"/>
    </source>
</evidence>
<sequence>MGHQQVPYSKESGSILCSTCNHPVSPYSKLPSARVLQSAASAASIVAGHVVVPKGGLSSCSAPSRFSIRHFWSSDMMCLPTVSKGFRQKWCISLLSPTTLSRHGEISHDSALTRADHVILRNLAKTIRTFEKDELDNSRCGSDPVARLSADGISVSPNGIYDATGTGKRVGNDASDLTEIRSFNDPTHQGFEPNVFLSLDNHSACFTPTVCEYVLQPYIRWARQIVRRETDIPMLTHLILYSITSAPSALVLYWHFTYLHGLLHVSMQLYYIGTYTLMMHQHIHMRGILARKYSRLDYLFPYFTDPLMGHTWNSYFYHHVKHHHVEGNGPDDLSSTIRYDRDNFVHFLHYVSRFFFLIWLDLPLYFLRKGQLVKAVRAAGSEFLSYAFYCMVALVNANATFFVFILPLLSVRLGLMIGNWGQHSNRFCFNDGYHTSHHLNPMRHWRTRLPQHRLSNDNVSPVMQRLPTFGRTPCSIGPANWPYHEAESPVVEKADTEIYGSRHSAKISETKRRLWVNRATALSGPFDLTFDFACKPPHSLPLGLV</sequence>
<feature type="transmembrane region" description="Helical" evidence="1">
    <location>
        <begin position="347"/>
        <end position="366"/>
    </location>
</feature>
<gene>
    <name evidence="2" type="ORF">VFPBJ_11390</name>
</gene>
<organism evidence="2 3">
    <name type="scientific">Purpureocillium lilacinum</name>
    <name type="common">Paecilomyces lilacinus</name>
    <dbReference type="NCBI Taxonomy" id="33203"/>
    <lineage>
        <taxon>Eukaryota</taxon>
        <taxon>Fungi</taxon>
        <taxon>Dikarya</taxon>
        <taxon>Ascomycota</taxon>
        <taxon>Pezizomycotina</taxon>
        <taxon>Sordariomycetes</taxon>
        <taxon>Hypocreomycetidae</taxon>
        <taxon>Hypocreales</taxon>
        <taxon>Ophiocordycipitaceae</taxon>
        <taxon>Purpureocillium</taxon>
    </lineage>
</organism>
<protein>
    <submittedName>
        <fullName evidence="2">Acylamide-delta3-desaturase protein</fullName>
    </submittedName>
</protein>
<evidence type="ECO:0000313" key="2">
    <source>
        <dbReference type="EMBL" id="OAQ62588.1"/>
    </source>
</evidence>
<accession>A0A179FAY8</accession>
<proteinExistence type="predicted"/>
<keyword evidence="1" id="KW-0472">Membrane</keyword>
<keyword evidence="1" id="KW-1133">Transmembrane helix</keyword>
<feature type="transmembrane region" description="Helical" evidence="1">
    <location>
        <begin position="238"/>
        <end position="256"/>
    </location>
</feature>
<reference evidence="2 3" key="1">
    <citation type="submission" date="2016-01" db="EMBL/GenBank/DDBJ databases">
        <title>Biosynthesis of antibiotic leucinostatins and their inhibition on Phytophthora in bio-control Purpureocillium lilacinum.</title>
        <authorList>
            <person name="Wang G."/>
            <person name="Liu Z."/>
            <person name="Lin R."/>
            <person name="Li E."/>
            <person name="Mao Z."/>
            <person name="Ling J."/>
            <person name="Yin W."/>
            <person name="Xie B."/>
        </authorList>
    </citation>
    <scope>NUCLEOTIDE SEQUENCE [LARGE SCALE GENOMIC DNA]</scope>
    <source>
        <strain evidence="2">PLBJ-1</strain>
    </source>
</reference>
<dbReference type="PANTHER" id="PTHR36459">
    <property type="entry name" value="ORF"/>
    <property type="match status" value="1"/>
</dbReference>
<dbReference type="AlphaFoldDB" id="A0A179FAY8"/>
<dbReference type="EMBL" id="LSBH01000021">
    <property type="protein sequence ID" value="OAQ62588.1"/>
    <property type="molecule type" value="Genomic_DNA"/>
</dbReference>
<name>A0A179FAY8_PURLI</name>
<comment type="caution">
    <text evidence="2">The sequence shown here is derived from an EMBL/GenBank/DDBJ whole genome shotgun (WGS) entry which is preliminary data.</text>
</comment>
<feature type="transmembrane region" description="Helical" evidence="1">
    <location>
        <begin position="386"/>
        <end position="409"/>
    </location>
</feature>
<evidence type="ECO:0000256" key="1">
    <source>
        <dbReference type="SAM" id="Phobius"/>
    </source>
</evidence>